<dbReference type="Gene3D" id="3.90.1150.10">
    <property type="entry name" value="Aspartate Aminotransferase, domain 1"/>
    <property type="match status" value="1"/>
</dbReference>
<organism evidence="8 9">
    <name type="scientific">Clostridium acetobutylicum (strain ATCC 824 / DSM 792 / JCM 1419 / IAM 19013 / LMG 5710 / NBRC 13948 / NRRL B-527 / VKM B-1787 / 2291 / W)</name>
    <dbReference type="NCBI Taxonomy" id="272562"/>
    <lineage>
        <taxon>Bacteria</taxon>
        <taxon>Bacillati</taxon>
        <taxon>Bacillota</taxon>
        <taxon>Clostridia</taxon>
        <taxon>Eubacteriales</taxon>
        <taxon>Clostridiaceae</taxon>
        <taxon>Clostridium</taxon>
    </lineage>
</organism>
<dbReference type="PATRIC" id="fig|272562.8.peg.570"/>
<dbReference type="GO" id="GO:0008483">
    <property type="term" value="F:transaminase activity"/>
    <property type="evidence" value="ECO:0007669"/>
    <property type="project" value="UniProtKB-KW"/>
</dbReference>
<dbReference type="Pfam" id="PF00155">
    <property type="entry name" value="Aminotran_1_2"/>
    <property type="match status" value="1"/>
</dbReference>
<dbReference type="GO" id="GO:0006520">
    <property type="term" value="P:amino acid metabolic process"/>
    <property type="evidence" value="ECO:0007669"/>
    <property type="project" value="InterPro"/>
</dbReference>
<evidence type="ECO:0000256" key="5">
    <source>
        <dbReference type="ARBA" id="ARBA00022898"/>
    </source>
</evidence>
<dbReference type="EMBL" id="AE001437">
    <property type="protein sequence ID" value="AAK78355.1"/>
    <property type="molecule type" value="Genomic_DNA"/>
</dbReference>
<comment type="similarity">
    <text evidence="2 6">Belongs to the class-I pyridoxal-phosphate-dependent aminotransferase family.</text>
</comment>
<dbReference type="InterPro" id="IPR004838">
    <property type="entry name" value="NHTrfase_class1_PyrdxlP-BS"/>
</dbReference>
<evidence type="ECO:0000313" key="9">
    <source>
        <dbReference type="Proteomes" id="UP000000814"/>
    </source>
</evidence>
<dbReference type="GeneID" id="44996886"/>
<dbReference type="PROSITE" id="PS00105">
    <property type="entry name" value="AA_TRANSFER_CLASS_1"/>
    <property type="match status" value="1"/>
</dbReference>
<dbReference type="AlphaFoldDB" id="Q97M25"/>
<dbReference type="Proteomes" id="UP000000814">
    <property type="component" value="Chromosome"/>
</dbReference>
<dbReference type="Gene3D" id="3.40.640.10">
    <property type="entry name" value="Type I PLP-dependent aspartate aminotransferase-like (Major domain)"/>
    <property type="match status" value="1"/>
</dbReference>
<protein>
    <recommendedName>
        <fullName evidence="6">Aminotransferase</fullName>
        <ecNumber evidence="6">2.6.1.-</ecNumber>
    </recommendedName>
</protein>
<dbReference type="PIR" id="H96945">
    <property type="entry name" value="H96945"/>
</dbReference>
<evidence type="ECO:0000256" key="1">
    <source>
        <dbReference type="ARBA" id="ARBA00001933"/>
    </source>
</evidence>
<evidence type="ECO:0000259" key="7">
    <source>
        <dbReference type="Pfam" id="PF00155"/>
    </source>
</evidence>
<dbReference type="SUPFAM" id="SSF53383">
    <property type="entry name" value="PLP-dependent transferases"/>
    <property type="match status" value="1"/>
</dbReference>
<dbReference type="InterPro" id="IPR050596">
    <property type="entry name" value="AspAT/PAT-like"/>
</dbReference>
<dbReference type="PANTHER" id="PTHR46383:SF4">
    <property type="entry name" value="AMINOTRANSFERASE"/>
    <property type="match status" value="1"/>
</dbReference>
<keyword evidence="4 6" id="KW-0808">Transferase</keyword>
<dbReference type="InterPro" id="IPR015421">
    <property type="entry name" value="PyrdxlP-dep_Trfase_major"/>
</dbReference>
<keyword evidence="5" id="KW-0663">Pyridoxal phosphate</keyword>
<evidence type="ECO:0000313" key="8">
    <source>
        <dbReference type="EMBL" id="AAK78355.1"/>
    </source>
</evidence>
<dbReference type="GO" id="GO:0030170">
    <property type="term" value="F:pyridoxal phosphate binding"/>
    <property type="evidence" value="ECO:0007669"/>
    <property type="project" value="InterPro"/>
</dbReference>
<dbReference type="HOGENOM" id="CLU_017584_4_3_9"/>
<sequence length="386" mass="43683">MSCTINPLVKKIELSPIREISDAALKYSDAINLTVGQPDFTTPEHIKLSAKKAIDNNHTSYTANSGICELRKAASNFINKKYNLNYNSDKEIIVTNGATEAIDISLRTILEKDDEVLLPAPIYVGYEPVINFCGAKPVYMDTSSNNFILNAEILEKYLTPKTKCLILCYPCNPTGSAMDKNALTEIVNLLKNKDIFVISDEIYSELTFKKRHFSIAGFEDMRNKTILLNGVSKSHSMTGWRIGFIFAPEYLTSEIFKLHQYGSTCSCSISQYAALEALTNGFNDSEYMKKEYIKRRDFIYKELVSMDFDVVKPEGAFYIFPSIKKFNMTSLNFSLKLLEKEHLAVVPGSAFSHYGEGYIRISYAASMKDLKEGMIRLRRFIQSVKL</sequence>
<dbReference type="EC" id="2.6.1.-" evidence="6"/>
<dbReference type="NCBIfam" id="NF005817">
    <property type="entry name" value="PRK07683.1"/>
    <property type="match status" value="1"/>
</dbReference>
<comment type="cofactor">
    <cofactor evidence="1 6">
        <name>pyridoxal 5'-phosphate</name>
        <dbReference type="ChEBI" id="CHEBI:597326"/>
    </cofactor>
</comment>
<feature type="domain" description="Aminotransferase class I/classII large" evidence="7">
    <location>
        <begin position="29"/>
        <end position="369"/>
    </location>
</feature>
<proteinExistence type="inferred from homology"/>
<keyword evidence="9" id="KW-1185">Reference proteome</keyword>
<dbReference type="CDD" id="cd00609">
    <property type="entry name" value="AAT_like"/>
    <property type="match status" value="1"/>
</dbReference>
<dbReference type="OrthoDB" id="9802328at2"/>
<dbReference type="eggNOG" id="COG0436">
    <property type="taxonomic scope" value="Bacteria"/>
</dbReference>
<evidence type="ECO:0000256" key="6">
    <source>
        <dbReference type="RuleBase" id="RU000481"/>
    </source>
</evidence>
<gene>
    <name evidence="8" type="primary">patA</name>
    <name evidence="8" type="ordered locus">CA_C0375</name>
</gene>
<reference evidence="8 9" key="1">
    <citation type="journal article" date="2001" name="J. Bacteriol.">
        <title>Genome sequence and comparative analysis of the solvent-producing bacterium Clostridium acetobutylicum.</title>
        <authorList>
            <person name="Nolling J."/>
            <person name="Breton G."/>
            <person name="Omelchenko M.V."/>
            <person name="Makarova K.S."/>
            <person name="Zeng Q."/>
            <person name="Gibson R."/>
            <person name="Lee H.M."/>
            <person name="Dubois J."/>
            <person name="Qiu D."/>
            <person name="Hitti J."/>
            <person name="Wolf Y.I."/>
            <person name="Tatusov R.L."/>
            <person name="Sabathe F."/>
            <person name="Doucette-Stamm L."/>
            <person name="Soucaille P."/>
            <person name="Daly M.J."/>
            <person name="Bennett G.N."/>
            <person name="Koonin E.V."/>
            <person name="Smith D.R."/>
        </authorList>
    </citation>
    <scope>NUCLEOTIDE SEQUENCE [LARGE SCALE GENOMIC DNA]</scope>
    <source>
        <strain evidence="9">ATCC 824 / DSM 792 / JCM 1419 / LMG 5710 / VKM B-1787</strain>
    </source>
</reference>
<dbReference type="STRING" id="272562.CA_C0375"/>
<keyword evidence="3 6" id="KW-0032">Aminotransferase</keyword>
<dbReference type="InterPro" id="IPR015422">
    <property type="entry name" value="PyrdxlP-dep_Trfase_small"/>
</dbReference>
<accession>Q97M25</accession>
<dbReference type="PANTHER" id="PTHR46383">
    <property type="entry name" value="ASPARTATE AMINOTRANSFERASE"/>
    <property type="match status" value="1"/>
</dbReference>
<evidence type="ECO:0000256" key="2">
    <source>
        <dbReference type="ARBA" id="ARBA00007441"/>
    </source>
</evidence>
<evidence type="ECO:0000256" key="3">
    <source>
        <dbReference type="ARBA" id="ARBA00022576"/>
    </source>
</evidence>
<dbReference type="KEGG" id="cac:CA_C0375"/>
<dbReference type="InterPro" id="IPR004839">
    <property type="entry name" value="Aminotransferase_I/II_large"/>
</dbReference>
<dbReference type="InterPro" id="IPR015424">
    <property type="entry name" value="PyrdxlP-dep_Trfase"/>
</dbReference>
<dbReference type="FunFam" id="3.40.640.10:FF:000033">
    <property type="entry name" value="Aspartate aminotransferase"/>
    <property type="match status" value="1"/>
</dbReference>
<evidence type="ECO:0000256" key="4">
    <source>
        <dbReference type="ARBA" id="ARBA00022679"/>
    </source>
</evidence>
<dbReference type="RefSeq" id="WP_010963697.1">
    <property type="nucleotide sequence ID" value="NC_003030.1"/>
</dbReference>
<name>Q97M25_CLOAB</name>